<keyword evidence="1" id="KW-0812">Transmembrane</keyword>
<feature type="transmembrane region" description="Helical" evidence="1">
    <location>
        <begin position="6"/>
        <end position="23"/>
    </location>
</feature>
<dbReference type="Proteomes" id="UP000027153">
    <property type="component" value="Unassembled WGS sequence"/>
</dbReference>
<keyword evidence="1" id="KW-1133">Transmembrane helix</keyword>
<dbReference type="RefSeq" id="WP_048088520.1">
    <property type="nucleotide sequence ID" value="NZ_JMIY01000001.1"/>
</dbReference>
<proteinExistence type="predicted"/>
<protein>
    <submittedName>
        <fullName evidence="2">Uncharacterized protein</fullName>
    </submittedName>
</protein>
<organism evidence="2 3">
    <name type="scientific">Candidatus Methanoperedens nitratireducens</name>
    <dbReference type="NCBI Taxonomy" id="1392998"/>
    <lineage>
        <taxon>Archaea</taxon>
        <taxon>Methanobacteriati</taxon>
        <taxon>Methanobacteriota</taxon>
        <taxon>Stenosarchaea group</taxon>
        <taxon>Methanomicrobia</taxon>
        <taxon>Methanosarcinales</taxon>
        <taxon>ANME-2 cluster</taxon>
        <taxon>Candidatus Methanoperedentaceae</taxon>
        <taxon>Candidatus Methanoperedens</taxon>
    </lineage>
</organism>
<reference evidence="2 3" key="1">
    <citation type="journal article" date="2013" name="Nature">
        <title>Anaerobic oxidation of methane coupled to nitrate reduction in a novel archaeal lineage.</title>
        <authorList>
            <person name="Haroon M.F."/>
            <person name="Hu S."/>
            <person name="Shi Y."/>
            <person name="Imelfort M."/>
            <person name="Keller J."/>
            <person name="Hugenholtz P."/>
            <person name="Yuan Z."/>
            <person name="Tyson G.W."/>
        </authorList>
    </citation>
    <scope>NUCLEOTIDE SEQUENCE [LARGE SCALE GENOMIC DNA]</scope>
    <source>
        <strain evidence="2 3">ANME-2d</strain>
    </source>
</reference>
<dbReference type="OrthoDB" id="289730at2157"/>
<accession>A0A062V2A2</accession>
<name>A0A062V2A2_9EURY</name>
<keyword evidence="1" id="KW-0472">Membrane</keyword>
<evidence type="ECO:0000256" key="1">
    <source>
        <dbReference type="SAM" id="Phobius"/>
    </source>
</evidence>
<dbReference type="EMBL" id="JMIY01000001">
    <property type="protein sequence ID" value="KCZ73246.1"/>
    <property type="molecule type" value="Genomic_DNA"/>
</dbReference>
<evidence type="ECO:0000313" key="2">
    <source>
        <dbReference type="EMBL" id="KCZ73246.1"/>
    </source>
</evidence>
<comment type="caution">
    <text evidence="2">The sequence shown here is derived from an EMBL/GenBank/DDBJ whole genome shotgun (WGS) entry which is preliminary data.</text>
</comment>
<dbReference type="AlphaFoldDB" id="A0A062V2A2"/>
<evidence type="ECO:0000313" key="3">
    <source>
        <dbReference type="Proteomes" id="UP000027153"/>
    </source>
</evidence>
<sequence>MWHLIAGMIFAVSAAYLIFIRPWHLKWGATQEEVNSTMPGDDVVKRPLLVVTRAITIRAQPSEIWPWLVLEKLDFIMMRKMMLGIKKRAEALGKGKSEYL</sequence>
<keyword evidence="3" id="KW-1185">Reference proteome</keyword>
<gene>
    <name evidence="2" type="ORF">ANME2D_00309</name>
</gene>